<organism evidence="2">
    <name type="scientific">candidate division WWE3 bacterium</name>
    <dbReference type="NCBI Taxonomy" id="2053526"/>
    <lineage>
        <taxon>Bacteria</taxon>
        <taxon>Katanobacteria</taxon>
    </lineage>
</organism>
<sequence length="296" mass="32862">MPKTLVGKTQKIKGNLNPTEKKFSNAISISPDEEESISKRGHLYAIFNLQDTTSYETELTTKLIKDILGRSYYHSENASPIQALEKAIVDVKEDILHLQEEDSLEGIDEEDSKIRTKVELNIVASVLWSGVLYTVKHGKGKVFVVRGGEFKDIEMIKEGNFSVATGVVKKEDVVVLATEQFSAKFPPKKLLKLNPAEAESLNPEECCLMIKFEAPEGREDESTEESFGKKVNKPSFLKEGINKVKSIISNSKRKSVKDGVTAIGFKKPFKINRKKLSLGTTLLLGLGLIGAIIYTQ</sequence>
<dbReference type="AlphaFoldDB" id="A0A7C1DJL3"/>
<keyword evidence="1" id="KW-0472">Membrane</keyword>
<comment type="caution">
    <text evidence="2">The sequence shown here is derived from an EMBL/GenBank/DDBJ whole genome shotgun (WGS) entry which is preliminary data.</text>
</comment>
<gene>
    <name evidence="2" type="ORF">ENN92_00315</name>
</gene>
<feature type="non-terminal residue" evidence="2">
    <location>
        <position position="296"/>
    </location>
</feature>
<feature type="transmembrane region" description="Helical" evidence="1">
    <location>
        <begin position="276"/>
        <end position="294"/>
    </location>
</feature>
<accession>A0A7C1DJL3</accession>
<keyword evidence="1" id="KW-1133">Transmembrane helix</keyword>
<name>A0A7C1DJL3_UNCKA</name>
<keyword evidence="1" id="KW-0812">Transmembrane</keyword>
<dbReference type="EMBL" id="DSDM01000017">
    <property type="protein sequence ID" value="HDQ88582.1"/>
    <property type="molecule type" value="Genomic_DNA"/>
</dbReference>
<evidence type="ECO:0000256" key="1">
    <source>
        <dbReference type="SAM" id="Phobius"/>
    </source>
</evidence>
<proteinExistence type="predicted"/>
<dbReference type="Proteomes" id="UP000886066">
    <property type="component" value="Unassembled WGS sequence"/>
</dbReference>
<protein>
    <submittedName>
        <fullName evidence="2">Uncharacterized protein</fullName>
    </submittedName>
</protein>
<evidence type="ECO:0000313" key="2">
    <source>
        <dbReference type="EMBL" id="HDQ88582.1"/>
    </source>
</evidence>
<reference evidence="2" key="1">
    <citation type="journal article" date="2020" name="mSystems">
        <title>Genome- and Community-Level Interaction Insights into Carbon Utilization and Element Cycling Functions of Hydrothermarchaeota in Hydrothermal Sediment.</title>
        <authorList>
            <person name="Zhou Z."/>
            <person name="Liu Y."/>
            <person name="Xu W."/>
            <person name="Pan J."/>
            <person name="Luo Z.H."/>
            <person name="Li M."/>
        </authorList>
    </citation>
    <scope>NUCLEOTIDE SEQUENCE [LARGE SCALE GENOMIC DNA]</scope>
    <source>
        <strain evidence="2">SpSt-1219</strain>
    </source>
</reference>